<reference evidence="2 3" key="1">
    <citation type="journal article" date="2018" name="Genome Biol. Evol.">
        <title>Multiple Roots of Fruiting Body Formation in Amoebozoa.</title>
        <authorList>
            <person name="Hillmann F."/>
            <person name="Forbes G."/>
            <person name="Novohradska S."/>
            <person name="Ferling I."/>
            <person name="Riege K."/>
            <person name="Groth M."/>
            <person name="Westermann M."/>
            <person name="Marz M."/>
            <person name="Spaller T."/>
            <person name="Winckler T."/>
            <person name="Schaap P."/>
            <person name="Glockner G."/>
        </authorList>
    </citation>
    <scope>NUCLEOTIDE SEQUENCE [LARGE SCALE GENOMIC DNA]</scope>
    <source>
        <strain evidence="2 3">Jena</strain>
    </source>
</reference>
<dbReference type="PANTHER" id="PTHR10658:SF11">
    <property type="entry name" value="VIBRATOR, ISOFORM B"/>
    <property type="match status" value="1"/>
</dbReference>
<comment type="caution">
    <text evidence="2">The sequence shown here is derived from an EMBL/GenBank/DDBJ whole genome shotgun (WGS) entry which is preliminary data.</text>
</comment>
<dbReference type="InterPro" id="IPR001666">
    <property type="entry name" value="PI_transfer"/>
</dbReference>
<evidence type="ECO:0000313" key="3">
    <source>
        <dbReference type="Proteomes" id="UP000241769"/>
    </source>
</evidence>
<name>A0A2P6NVP3_9EUKA</name>
<dbReference type="AlphaFoldDB" id="A0A2P6NVP3"/>
<dbReference type="Proteomes" id="UP000241769">
    <property type="component" value="Unassembled WGS sequence"/>
</dbReference>
<dbReference type="InterPro" id="IPR023393">
    <property type="entry name" value="START-like_dom_sf"/>
</dbReference>
<evidence type="ECO:0000259" key="1">
    <source>
        <dbReference type="Pfam" id="PF02121"/>
    </source>
</evidence>
<dbReference type="EMBL" id="MDYQ01000015">
    <property type="protein sequence ID" value="PRP88029.1"/>
    <property type="molecule type" value="Genomic_DNA"/>
</dbReference>
<dbReference type="PANTHER" id="PTHR10658">
    <property type="entry name" value="PHOSPHATIDYLINOSITOL TRANSFER PROTEIN"/>
    <property type="match status" value="1"/>
</dbReference>
<dbReference type="PRINTS" id="PR00391">
    <property type="entry name" value="PITRANSFER"/>
</dbReference>
<sequence length="286" mass="33427">MTIYREVRVVMPFSMDEFHKGQRYSVPRGCREATTSSDGIKLIKEEKYFDEAMGREGVYTEKIYYLHSYVPGYLKAVLPSSALRLEEKVDAWDCYPYCKTVITNPFMGEKFTFIIETIHKEMKPEDKKEETPAIHQTMQFEDNALNLPEDILKKRSVHYMDLAVDQLADKKHQKPSEDPQTFQGKVSKLGPLQPQWQVENWRENCTKFPMVCAYKLVTIQCKLFGLGSRVENQLIASEIEIFLKFHKQVFCWSDIWWNMTEEELEEHAKDMNQQSSQLLAQSPAVA</sequence>
<feature type="domain" description="Phosphatidylinositol transfer protein N-terminal" evidence="1">
    <location>
        <begin position="3"/>
        <end position="271"/>
    </location>
</feature>
<proteinExistence type="predicted"/>
<dbReference type="GO" id="GO:0031210">
    <property type="term" value="F:phosphatidylcholine binding"/>
    <property type="evidence" value="ECO:0007669"/>
    <property type="project" value="TreeGrafter"/>
</dbReference>
<accession>A0A2P6NVP3</accession>
<dbReference type="Gene3D" id="3.30.530.20">
    <property type="match status" value="1"/>
</dbReference>
<dbReference type="OrthoDB" id="18453at2759"/>
<evidence type="ECO:0000313" key="2">
    <source>
        <dbReference type="EMBL" id="PRP88029.1"/>
    </source>
</evidence>
<dbReference type="GO" id="GO:0035091">
    <property type="term" value="F:phosphatidylinositol binding"/>
    <property type="evidence" value="ECO:0007669"/>
    <property type="project" value="TreeGrafter"/>
</dbReference>
<dbReference type="STRING" id="1890364.A0A2P6NVP3"/>
<gene>
    <name evidence="2" type="ORF">PROFUN_04457</name>
</gene>
<organism evidence="2 3">
    <name type="scientific">Planoprotostelium fungivorum</name>
    <dbReference type="NCBI Taxonomy" id="1890364"/>
    <lineage>
        <taxon>Eukaryota</taxon>
        <taxon>Amoebozoa</taxon>
        <taxon>Evosea</taxon>
        <taxon>Variosea</taxon>
        <taxon>Cavosteliida</taxon>
        <taxon>Cavosteliaceae</taxon>
        <taxon>Planoprotostelium</taxon>
    </lineage>
</organism>
<dbReference type="SUPFAM" id="SSF55961">
    <property type="entry name" value="Bet v1-like"/>
    <property type="match status" value="1"/>
</dbReference>
<dbReference type="GO" id="GO:0008525">
    <property type="term" value="F:phosphatidylcholine transporter activity"/>
    <property type="evidence" value="ECO:0007669"/>
    <property type="project" value="TreeGrafter"/>
</dbReference>
<protein>
    <recommendedName>
        <fullName evidence="1">Phosphatidylinositol transfer protein N-terminal domain-containing protein</fullName>
    </recommendedName>
</protein>
<keyword evidence="3" id="KW-1185">Reference proteome</keyword>
<dbReference type="FunCoup" id="A0A2P6NVP3">
    <property type="interactions" value="229"/>
</dbReference>
<dbReference type="GO" id="GO:0008526">
    <property type="term" value="F:phosphatidylinositol transfer activity"/>
    <property type="evidence" value="ECO:0007669"/>
    <property type="project" value="TreeGrafter"/>
</dbReference>
<dbReference type="GO" id="GO:0005737">
    <property type="term" value="C:cytoplasm"/>
    <property type="evidence" value="ECO:0007669"/>
    <property type="project" value="TreeGrafter"/>
</dbReference>
<dbReference type="InParanoid" id="A0A2P6NVP3"/>
<dbReference type="InterPro" id="IPR055261">
    <property type="entry name" value="PI_transfer_N"/>
</dbReference>
<dbReference type="Pfam" id="PF02121">
    <property type="entry name" value="IP_trans"/>
    <property type="match status" value="1"/>
</dbReference>